<sequence>MPIIEVPGLKLRVDTNIMTNRRVPAEDIGFTTAYHAYFTTFHALKPGINEKSTENKDQKLSSSQYQAPHCLTCWDLNEKCLSKIPNRDPNYWYFSYEAKHSNFIEIVRMVDEIHDSAAAGCRFCKVLSQIAEEVPVSEAIFQISILFRECDKMEVYYGCHYLILYAPQGSPPAWKYLTVQPDIHADPASLQSLKVLRGWINTCTQDHVLCKQESTLPSRLLQIRTSSVTLVHTEPSHSGPYIALSYCWGAGNTITTTSVNINDMTAGIPIAALPEAIQDAVHLAQELTIQYLWVDALCIIQDDANDRDRELAQMWSIYENAFLTIAGSSSRSCEISFLRRRQGAAAMLTLMCVNDNGKPAIVKARKRTEGGLHYKGYSSQDPWETRAWTLQEKLLSTRLVAYAKEEMHWECKTLKTCQCGESPSSHFDGGDPVSFSQLSNAIDAYKFWQVQVINYSSRYLTYAEDKLPAIAGVAQKVHEATGSEYVAGLWRGNIIRDMVWQRLGKPDDWEPEWSIPETYRAPSFSWASVDGKVYWPDWIFEAKWAYHSEIMDLSYELDGTTRFGRLHTFSLQIKGPLIPALVSADEDNEDSIHNYNLDFGHYAYELDGRKTHHYHFQADVSIEQSLLEGPNGLNKRSGRRSRQSAPPPARNLPVWALSLGCATHQWKSEPTQHEQQCLILGRLENNVYERLGVFSFVMPQADGMLGWPELFHDDCLRCITII</sequence>
<dbReference type="Proteomes" id="UP000235672">
    <property type="component" value="Unassembled WGS sequence"/>
</dbReference>
<evidence type="ECO:0000259" key="2">
    <source>
        <dbReference type="Pfam" id="PF06985"/>
    </source>
</evidence>
<proteinExistence type="predicted"/>
<dbReference type="AlphaFoldDB" id="A0A2J6PXC0"/>
<evidence type="ECO:0000313" key="4">
    <source>
        <dbReference type="Proteomes" id="UP000235672"/>
    </source>
</evidence>
<evidence type="ECO:0000256" key="1">
    <source>
        <dbReference type="SAM" id="MobiDB-lite"/>
    </source>
</evidence>
<keyword evidence="4" id="KW-1185">Reference proteome</keyword>
<reference evidence="3 4" key="1">
    <citation type="submission" date="2016-05" db="EMBL/GenBank/DDBJ databases">
        <title>A degradative enzymes factory behind the ericoid mycorrhizal symbiosis.</title>
        <authorList>
            <consortium name="DOE Joint Genome Institute"/>
            <person name="Martino E."/>
            <person name="Morin E."/>
            <person name="Grelet G."/>
            <person name="Kuo A."/>
            <person name="Kohler A."/>
            <person name="Daghino S."/>
            <person name="Barry K."/>
            <person name="Choi C."/>
            <person name="Cichocki N."/>
            <person name="Clum A."/>
            <person name="Copeland A."/>
            <person name="Hainaut M."/>
            <person name="Haridas S."/>
            <person name="Labutti K."/>
            <person name="Lindquist E."/>
            <person name="Lipzen A."/>
            <person name="Khouja H.-R."/>
            <person name="Murat C."/>
            <person name="Ohm R."/>
            <person name="Olson A."/>
            <person name="Spatafora J."/>
            <person name="Veneault-Fourrey C."/>
            <person name="Henrissat B."/>
            <person name="Grigoriev I."/>
            <person name="Martin F."/>
            <person name="Perotto S."/>
        </authorList>
    </citation>
    <scope>NUCLEOTIDE SEQUENCE [LARGE SCALE GENOMIC DNA]</scope>
    <source>
        <strain evidence="3 4">UAMH 7357</strain>
    </source>
</reference>
<name>A0A2J6PXC0_9HELO</name>
<protein>
    <submittedName>
        <fullName evidence="3">HET-domain-containing protein</fullName>
    </submittedName>
</protein>
<dbReference type="InterPro" id="IPR010730">
    <property type="entry name" value="HET"/>
</dbReference>
<accession>A0A2J6PXC0</accession>
<dbReference type="PANTHER" id="PTHR33112">
    <property type="entry name" value="DOMAIN PROTEIN, PUTATIVE-RELATED"/>
    <property type="match status" value="1"/>
</dbReference>
<dbReference type="Pfam" id="PF06985">
    <property type="entry name" value="HET"/>
    <property type="match status" value="1"/>
</dbReference>
<gene>
    <name evidence="3" type="ORF">NA56DRAFT_604374</name>
</gene>
<dbReference type="OrthoDB" id="5125733at2759"/>
<evidence type="ECO:0000313" key="3">
    <source>
        <dbReference type="EMBL" id="PMD18671.1"/>
    </source>
</evidence>
<dbReference type="PANTHER" id="PTHR33112:SF16">
    <property type="entry name" value="HETEROKARYON INCOMPATIBILITY DOMAIN-CONTAINING PROTEIN"/>
    <property type="match status" value="1"/>
</dbReference>
<feature type="domain" description="Heterokaryon incompatibility" evidence="2">
    <location>
        <begin position="241"/>
        <end position="392"/>
    </location>
</feature>
<dbReference type="EMBL" id="KZ613493">
    <property type="protein sequence ID" value="PMD18671.1"/>
    <property type="molecule type" value="Genomic_DNA"/>
</dbReference>
<organism evidence="3 4">
    <name type="scientific">Hyaloscypha hepaticicola</name>
    <dbReference type="NCBI Taxonomy" id="2082293"/>
    <lineage>
        <taxon>Eukaryota</taxon>
        <taxon>Fungi</taxon>
        <taxon>Dikarya</taxon>
        <taxon>Ascomycota</taxon>
        <taxon>Pezizomycotina</taxon>
        <taxon>Leotiomycetes</taxon>
        <taxon>Helotiales</taxon>
        <taxon>Hyaloscyphaceae</taxon>
        <taxon>Hyaloscypha</taxon>
    </lineage>
</organism>
<feature type="region of interest" description="Disordered" evidence="1">
    <location>
        <begin position="628"/>
        <end position="651"/>
    </location>
</feature>